<gene>
    <name evidence="1" type="ORF">EV668_2598</name>
</gene>
<dbReference type="AlphaFoldDB" id="A0A4R7BWB2"/>
<evidence type="ECO:0000313" key="2">
    <source>
        <dbReference type="Proteomes" id="UP000295122"/>
    </source>
</evidence>
<dbReference type="InterPro" id="IPR027417">
    <property type="entry name" value="P-loop_NTPase"/>
</dbReference>
<dbReference type="Gene3D" id="3.40.50.300">
    <property type="entry name" value="P-loop containing nucleotide triphosphate hydrolases"/>
    <property type="match status" value="1"/>
</dbReference>
<keyword evidence="2" id="KW-1185">Reference proteome</keyword>
<reference evidence="1 2" key="1">
    <citation type="submission" date="2019-03" db="EMBL/GenBank/DDBJ databases">
        <title>Genomic Encyclopedia of Type Strains, Phase IV (KMG-IV): sequencing the most valuable type-strain genomes for metagenomic binning, comparative biology and taxonomic classification.</title>
        <authorList>
            <person name="Goeker M."/>
        </authorList>
    </citation>
    <scope>NUCLEOTIDE SEQUENCE [LARGE SCALE GENOMIC DNA]</scope>
    <source>
        <strain evidence="1 2">DSM 25903</strain>
    </source>
</reference>
<proteinExistence type="predicted"/>
<dbReference type="PANTHER" id="PTHR39206:SF1">
    <property type="entry name" value="SLL8004 PROTEIN"/>
    <property type="match status" value="1"/>
</dbReference>
<dbReference type="EMBL" id="SNZR01000013">
    <property type="protein sequence ID" value="TDR89763.1"/>
    <property type="molecule type" value="Genomic_DNA"/>
</dbReference>
<protein>
    <submittedName>
        <fullName evidence="1">Putative ABC-type ATPase</fullName>
    </submittedName>
</protein>
<evidence type="ECO:0000313" key="1">
    <source>
        <dbReference type="EMBL" id="TDR89763.1"/>
    </source>
</evidence>
<name>A0A4R7BWB2_9HYPH</name>
<dbReference type="Proteomes" id="UP000295122">
    <property type="component" value="Unassembled WGS sequence"/>
</dbReference>
<dbReference type="Pfam" id="PF13671">
    <property type="entry name" value="AAA_33"/>
    <property type="match status" value="1"/>
</dbReference>
<dbReference type="RefSeq" id="WP_133770630.1">
    <property type="nucleotide sequence ID" value="NZ_SNZR01000013.1"/>
</dbReference>
<organism evidence="1 2">
    <name type="scientific">Enterovirga rhinocerotis</name>
    <dbReference type="NCBI Taxonomy" id="1339210"/>
    <lineage>
        <taxon>Bacteria</taxon>
        <taxon>Pseudomonadati</taxon>
        <taxon>Pseudomonadota</taxon>
        <taxon>Alphaproteobacteria</taxon>
        <taxon>Hyphomicrobiales</taxon>
        <taxon>Methylobacteriaceae</taxon>
        <taxon>Enterovirga</taxon>
    </lineage>
</organism>
<accession>A0A4R7BWB2</accession>
<dbReference type="SUPFAM" id="SSF52540">
    <property type="entry name" value="P-loop containing nucleoside triphosphate hydrolases"/>
    <property type="match status" value="1"/>
</dbReference>
<dbReference type="OrthoDB" id="9791543at2"/>
<sequence length="217" mass="23609">MQHRAVTSCRPGRMNKQPTIWMLAGPNGVGKTTYAFRHIRAVAGTVRFINLDEIARGLSPMDPEAEKNTAARIALDRFDAYLGAKGEGGDFSMETTLAGLTYLRRLQHAKSLGWRIHLLYFVVATPEAALARIARRVSEGGHAVPEADARRRFARSIANVPRYVALADMWRVFDNNGGQPKVAAEGRAGCIAYRGATDGLPSPLTAILEHLPACAEA</sequence>
<comment type="caution">
    <text evidence="1">The sequence shown here is derived from an EMBL/GenBank/DDBJ whole genome shotgun (WGS) entry which is preliminary data.</text>
</comment>
<dbReference type="PANTHER" id="PTHR39206">
    <property type="entry name" value="SLL8004 PROTEIN"/>
    <property type="match status" value="1"/>
</dbReference>